<sequence>MIMRLFQMKLTMWNVLMVFHPSQALMKSNMLKLVGPDI</sequence>
<name>A0A0L8IA70_OCTBM</name>
<accession>A0A0L8IA70</accession>
<dbReference type="EMBL" id="KQ416165">
    <property type="protein sequence ID" value="KOF98391.1"/>
    <property type="molecule type" value="Genomic_DNA"/>
</dbReference>
<organism evidence="1">
    <name type="scientific">Octopus bimaculoides</name>
    <name type="common">California two-spotted octopus</name>
    <dbReference type="NCBI Taxonomy" id="37653"/>
    <lineage>
        <taxon>Eukaryota</taxon>
        <taxon>Metazoa</taxon>
        <taxon>Spiralia</taxon>
        <taxon>Lophotrochozoa</taxon>
        <taxon>Mollusca</taxon>
        <taxon>Cephalopoda</taxon>
        <taxon>Coleoidea</taxon>
        <taxon>Octopodiformes</taxon>
        <taxon>Octopoda</taxon>
        <taxon>Incirrata</taxon>
        <taxon>Octopodidae</taxon>
        <taxon>Octopus</taxon>
    </lineage>
</organism>
<proteinExistence type="predicted"/>
<dbReference type="AlphaFoldDB" id="A0A0L8IA70"/>
<gene>
    <name evidence="1" type="ORF">OCBIM_22025725mg</name>
</gene>
<evidence type="ECO:0000313" key="1">
    <source>
        <dbReference type="EMBL" id="KOF98391.1"/>
    </source>
</evidence>
<reference evidence="1" key="1">
    <citation type="submission" date="2015-07" db="EMBL/GenBank/DDBJ databases">
        <title>MeaNS - Measles Nucleotide Surveillance Program.</title>
        <authorList>
            <person name="Tran T."/>
            <person name="Druce J."/>
        </authorList>
    </citation>
    <scope>NUCLEOTIDE SEQUENCE</scope>
    <source>
        <strain evidence="1">UCB-OBI-ISO-001</strain>
        <tissue evidence="1">Gonad</tissue>
    </source>
</reference>
<protein>
    <submittedName>
        <fullName evidence="1">Uncharacterized protein</fullName>
    </submittedName>
</protein>